<protein>
    <submittedName>
        <fullName evidence="1">Uncharacterized protein</fullName>
    </submittedName>
</protein>
<dbReference type="EMBL" id="VSSQ01012898">
    <property type="protein sequence ID" value="MPM50287.1"/>
    <property type="molecule type" value="Genomic_DNA"/>
</dbReference>
<accession>A0A645AB95</accession>
<dbReference type="AlphaFoldDB" id="A0A645AB95"/>
<reference evidence="1" key="1">
    <citation type="submission" date="2019-08" db="EMBL/GenBank/DDBJ databases">
        <authorList>
            <person name="Kucharzyk K."/>
            <person name="Murdoch R.W."/>
            <person name="Higgins S."/>
            <person name="Loffler F."/>
        </authorList>
    </citation>
    <scope>NUCLEOTIDE SEQUENCE</scope>
</reference>
<organism evidence="1">
    <name type="scientific">bioreactor metagenome</name>
    <dbReference type="NCBI Taxonomy" id="1076179"/>
    <lineage>
        <taxon>unclassified sequences</taxon>
        <taxon>metagenomes</taxon>
        <taxon>ecological metagenomes</taxon>
    </lineage>
</organism>
<sequence>MKNATATVTTDMVSHIGTEAEIISVTSTPAPAAVMDGAP</sequence>
<name>A0A645AB95_9ZZZZ</name>
<gene>
    <name evidence="1" type="ORF">SDC9_97026</name>
</gene>
<evidence type="ECO:0000313" key="1">
    <source>
        <dbReference type="EMBL" id="MPM50287.1"/>
    </source>
</evidence>
<proteinExistence type="predicted"/>
<comment type="caution">
    <text evidence="1">The sequence shown here is derived from an EMBL/GenBank/DDBJ whole genome shotgun (WGS) entry which is preliminary data.</text>
</comment>